<dbReference type="CDD" id="cd00051">
    <property type="entry name" value="EFh"/>
    <property type="match status" value="1"/>
</dbReference>
<keyword evidence="2" id="KW-0677">Repeat</keyword>
<evidence type="ECO:0000313" key="5">
    <source>
        <dbReference type="EMBL" id="MBT2990201.1"/>
    </source>
</evidence>
<dbReference type="InterPro" id="IPR039647">
    <property type="entry name" value="EF_hand_pair_protein_CML-like"/>
</dbReference>
<dbReference type="Pfam" id="PF13202">
    <property type="entry name" value="EF-hand_5"/>
    <property type="match status" value="3"/>
</dbReference>
<keyword evidence="1" id="KW-0479">Metal-binding</keyword>
<feature type="chain" id="PRO_5036876565" evidence="3">
    <location>
        <begin position="23"/>
        <end position="194"/>
    </location>
</feature>
<evidence type="ECO:0000313" key="6">
    <source>
        <dbReference type="Proteomes" id="UP000770889"/>
    </source>
</evidence>
<reference evidence="5 6" key="1">
    <citation type="submission" date="2021-05" db="EMBL/GenBank/DDBJ databases">
        <title>Genetic and Functional Diversity in Clade A Lucinid endosymbionts from the Bahamas.</title>
        <authorList>
            <person name="Giani N.M."/>
            <person name="Engel A.S."/>
            <person name="Campbell B.J."/>
        </authorList>
    </citation>
    <scope>NUCLEOTIDE SEQUENCE [LARGE SCALE GENOMIC DNA]</scope>
    <source>
        <strain evidence="5">LUC16012Gg_MoonRockCtena</strain>
    </source>
</reference>
<feature type="signal peptide" evidence="3">
    <location>
        <begin position="1"/>
        <end position="22"/>
    </location>
</feature>
<proteinExistence type="predicted"/>
<sequence length="194" mass="21209">MLKLDKAVVLGMLLAVPGLLVAQNQLTAGGPIPFALFDRDGNGAISQQEFASVHEERRALRAELGYPMGRVSAPPFHSFDSNNDGWLSQRELLAGQHRNQLMRGGGMGPGRRVRGGPDMPAFSDFDLNRDGILEQNEFEQARAKRISERASQGYLMRNLANAPSFASIDSDGDGVVTADEFSAAQIAHRQQRFK</sequence>
<evidence type="ECO:0000256" key="2">
    <source>
        <dbReference type="ARBA" id="ARBA00022737"/>
    </source>
</evidence>
<dbReference type="SUPFAM" id="SSF47473">
    <property type="entry name" value="EF-hand"/>
    <property type="match status" value="1"/>
</dbReference>
<name>A0A944MA98_9GAMM</name>
<dbReference type="PANTHER" id="PTHR10891">
    <property type="entry name" value="EF-HAND CALCIUM-BINDING DOMAIN CONTAINING PROTEIN"/>
    <property type="match status" value="1"/>
</dbReference>
<dbReference type="InterPro" id="IPR018247">
    <property type="entry name" value="EF_Hand_1_Ca_BS"/>
</dbReference>
<evidence type="ECO:0000256" key="1">
    <source>
        <dbReference type="ARBA" id="ARBA00022723"/>
    </source>
</evidence>
<dbReference type="InterPro" id="IPR011992">
    <property type="entry name" value="EF-hand-dom_pair"/>
</dbReference>
<accession>A0A944MA98</accession>
<organism evidence="5 6">
    <name type="scientific">Candidatus Thiodiazotropha taylori</name>
    <dbReference type="NCBI Taxonomy" id="2792791"/>
    <lineage>
        <taxon>Bacteria</taxon>
        <taxon>Pseudomonadati</taxon>
        <taxon>Pseudomonadota</taxon>
        <taxon>Gammaproteobacteria</taxon>
        <taxon>Chromatiales</taxon>
        <taxon>Sedimenticolaceae</taxon>
        <taxon>Candidatus Thiodiazotropha</taxon>
    </lineage>
</organism>
<dbReference type="InterPro" id="IPR002048">
    <property type="entry name" value="EF_hand_dom"/>
</dbReference>
<dbReference type="PROSITE" id="PS00018">
    <property type="entry name" value="EF_HAND_1"/>
    <property type="match status" value="4"/>
</dbReference>
<dbReference type="GO" id="GO:0005509">
    <property type="term" value="F:calcium ion binding"/>
    <property type="evidence" value="ECO:0007669"/>
    <property type="project" value="InterPro"/>
</dbReference>
<evidence type="ECO:0000259" key="4">
    <source>
        <dbReference type="PROSITE" id="PS50222"/>
    </source>
</evidence>
<protein>
    <submittedName>
        <fullName evidence="5">EF-hand domain-containing protein</fullName>
    </submittedName>
</protein>
<evidence type="ECO:0000256" key="3">
    <source>
        <dbReference type="SAM" id="SignalP"/>
    </source>
</evidence>
<feature type="domain" description="EF-hand" evidence="4">
    <location>
        <begin position="34"/>
        <end position="60"/>
    </location>
</feature>
<dbReference type="PROSITE" id="PS50222">
    <property type="entry name" value="EF_HAND_2"/>
    <property type="match status" value="1"/>
</dbReference>
<dbReference type="Gene3D" id="1.10.238.10">
    <property type="entry name" value="EF-hand"/>
    <property type="match status" value="2"/>
</dbReference>
<dbReference type="Proteomes" id="UP000770889">
    <property type="component" value="Unassembled WGS sequence"/>
</dbReference>
<dbReference type="AlphaFoldDB" id="A0A944MA98"/>
<keyword evidence="3" id="KW-0732">Signal</keyword>
<comment type="caution">
    <text evidence="5">The sequence shown here is derived from an EMBL/GenBank/DDBJ whole genome shotgun (WGS) entry which is preliminary data.</text>
</comment>
<dbReference type="EMBL" id="JAHHGM010000014">
    <property type="protein sequence ID" value="MBT2990201.1"/>
    <property type="molecule type" value="Genomic_DNA"/>
</dbReference>
<gene>
    <name evidence="5" type="ORF">KME65_14700</name>
</gene>